<feature type="non-terminal residue" evidence="1">
    <location>
        <position position="67"/>
    </location>
</feature>
<name>A0A5E4N7S4_9HEMI</name>
<evidence type="ECO:0000313" key="1">
    <source>
        <dbReference type="EMBL" id="VVC38545.1"/>
    </source>
</evidence>
<organism evidence="1 2">
    <name type="scientific">Cinara cedri</name>
    <dbReference type="NCBI Taxonomy" id="506608"/>
    <lineage>
        <taxon>Eukaryota</taxon>
        <taxon>Metazoa</taxon>
        <taxon>Ecdysozoa</taxon>
        <taxon>Arthropoda</taxon>
        <taxon>Hexapoda</taxon>
        <taxon>Insecta</taxon>
        <taxon>Pterygota</taxon>
        <taxon>Neoptera</taxon>
        <taxon>Paraneoptera</taxon>
        <taxon>Hemiptera</taxon>
        <taxon>Sternorrhyncha</taxon>
        <taxon>Aphidomorpha</taxon>
        <taxon>Aphidoidea</taxon>
        <taxon>Aphididae</taxon>
        <taxon>Lachninae</taxon>
        <taxon>Cinara</taxon>
    </lineage>
</organism>
<proteinExistence type="predicted"/>
<dbReference type="AlphaFoldDB" id="A0A5E4N7S4"/>
<gene>
    <name evidence="1" type="ORF">CINCED_3A018078</name>
</gene>
<reference evidence="1 2" key="1">
    <citation type="submission" date="2019-08" db="EMBL/GenBank/DDBJ databases">
        <authorList>
            <person name="Alioto T."/>
            <person name="Alioto T."/>
            <person name="Gomez Garrido J."/>
        </authorList>
    </citation>
    <scope>NUCLEOTIDE SEQUENCE [LARGE SCALE GENOMIC DNA]</scope>
</reference>
<protein>
    <submittedName>
        <fullName evidence="1">Uncharacterized protein</fullName>
    </submittedName>
</protein>
<keyword evidence="2" id="KW-1185">Reference proteome</keyword>
<sequence length="67" mass="7659">MDITGHLRLRRHDGFKGRLGIYYRKVWNKLMRLDIGMKMLEVNITLDNRAGAGLKDVKANSTVSRTG</sequence>
<dbReference type="Proteomes" id="UP000325440">
    <property type="component" value="Unassembled WGS sequence"/>
</dbReference>
<dbReference type="EMBL" id="CABPRJ010001480">
    <property type="protein sequence ID" value="VVC38545.1"/>
    <property type="molecule type" value="Genomic_DNA"/>
</dbReference>
<evidence type="ECO:0000313" key="2">
    <source>
        <dbReference type="Proteomes" id="UP000325440"/>
    </source>
</evidence>
<accession>A0A5E4N7S4</accession>